<gene>
    <name evidence="1" type="ORF">RPERSI_LOCUS4506</name>
</gene>
<evidence type="ECO:0000313" key="1">
    <source>
        <dbReference type="EMBL" id="CAG8564544.1"/>
    </source>
</evidence>
<accession>A0ACA9M9B9</accession>
<proteinExistence type="predicted"/>
<sequence length="313" mass="34252">MLKHLTLLIFIIAILCSLTYATTPKIPLQWRRDELFGAFQDDAYYIGTFSNQSSLVERDIVTCQPGYYQCPGSSLCCSLQCGIICDNIGCCPSGYGCCGQYCCETGYSCCGKYCCKSGYYCCSDKIGCCALGYKCASSGLCSKPIISTTITQITQEVVEYVVRYIRVKQWATKNGYTDKEVEQLEKTAEKLVKCINNIGISFAKSNATNNSSCISCEHMKSLSNLDIDLPPTNDEIIATLKLLYSIGEDIKDASKCKFNLACVNGTDSCPQNSKLKSSNNLPSLGCISNPVNSSLMAIGLILYIIMSLGIFYI</sequence>
<comment type="caution">
    <text evidence="1">The sequence shown here is derived from an EMBL/GenBank/DDBJ whole genome shotgun (WGS) entry which is preliminary data.</text>
</comment>
<name>A0ACA9M9B9_9GLOM</name>
<reference evidence="1" key="1">
    <citation type="submission" date="2021-06" db="EMBL/GenBank/DDBJ databases">
        <authorList>
            <person name="Kallberg Y."/>
            <person name="Tangrot J."/>
            <person name="Rosling A."/>
        </authorList>
    </citation>
    <scope>NUCLEOTIDE SEQUENCE</scope>
    <source>
        <strain evidence="1">MA461A</strain>
    </source>
</reference>
<evidence type="ECO:0000313" key="2">
    <source>
        <dbReference type="Proteomes" id="UP000789920"/>
    </source>
</evidence>
<keyword evidence="2" id="KW-1185">Reference proteome</keyword>
<organism evidence="1 2">
    <name type="scientific">Racocetra persica</name>
    <dbReference type="NCBI Taxonomy" id="160502"/>
    <lineage>
        <taxon>Eukaryota</taxon>
        <taxon>Fungi</taxon>
        <taxon>Fungi incertae sedis</taxon>
        <taxon>Mucoromycota</taxon>
        <taxon>Glomeromycotina</taxon>
        <taxon>Glomeromycetes</taxon>
        <taxon>Diversisporales</taxon>
        <taxon>Gigasporaceae</taxon>
        <taxon>Racocetra</taxon>
    </lineage>
</organism>
<dbReference type="EMBL" id="CAJVQC010006220">
    <property type="protein sequence ID" value="CAG8564544.1"/>
    <property type="molecule type" value="Genomic_DNA"/>
</dbReference>
<dbReference type="Proteomes" id="UP000789920">
    <property type="component" value="Unassembled WGS sequence"/>
</dbReference>
<protein>
    <submittedName>
        <fullName evidence="1">15504_t:CDS:1</fullName>
    </submittedName>
</protein>